<organism evidence="9 10">
    <name type="scientific">Gracilibacillus oryzae</name>
    <dbReference type="NCBI Taxonomy" id="1672701"/>
    <lineage>
        <taxon>Bacteria</taxon>
        <taxon>Bacillati</taxon>
        <taxon>Bacillota</taxon>
        <taxon>Bacilli</taxon>
        <taxon>Bacillales</taxon>
        <taxon>Bacillaceae</taxon>
        <taxon>Gracilibacillus</taxon>
    </lineage>
</organism>
<keyword evidence="10" id="KW-1185">Reference proteome</keyword>
<dbReference type="SUPFAM" id="SSF50621">
    <property type="entry name" value="Alanine racemase C-terminal domain-like"/>
    <property type="match status" value="1"/>
</dbReference>
<dbReference type="SUPFAM" id="SSF51419">
    <property type="entry name" value="PLP-binding barrel"/>
    <property type="match status" value="1"/>
</dbReference>
<dbReference type="UniPathway" id="UPA00042">
    <property type="reaction ID" value="UER00497"/>
</dbReference>
<dbReference type="EMBL" id="WEID01000031">
    <property type="protein sequence ID" value="KAB8137955.1"/>
    <property type="molecule type" value="Genomic_DNA"/>
</dbReference>
<dbReference type="FunFam" id="2.40.37.10:FF:000006">
    <property type="entry name" value="Alanine racemase"/>
    <property type="match status" value="1"/>
</dbReference>
<evidence type="ECO:0000256" key="4">
    <source>
        <dbReference type="ARBA" id="ARBA00023235"/>
    </source>
</evidence>
<evidence type="ECO:0000256" key="1">
    <source>
        <dbReference type="ARBA" id="ARBA00000316"/>
    </source>
</evidence>
<comment type="cofactor">
    <cofactor evidence="2 5 6">
        <name>pyridoxal 5'-phosphate</name>
        <dbReference type="ChEBI" id="CHEBI:597326"/>
    </cofactor>
</comment>
<dbReference type="AlphaFoldDB" id="A0A7C8L4N2"/>
<comment type="pathway">
    <text evidence="5">Amino-acid biosynthesis; D-alanine biosynthesis; D-alanine from L-alanine: step 1/1.</text>
</comment>
<feature type="active site" description="Proton acceptor; specific for D-alanine" evidence="5">
    <location>
        <position position="39"/>
    </location>
</feature>
<evidence type="ECO:0000256" key="7">
    <source>
        <dbReference type="PIRSR" id="PIRSR600821-52"/>
    </source>
</evidence>
<dbReference type="InterPro" id="IPR029066">
    <property type="entry name" value="PLP-binding_barrel"/>
</dbReference>
<gene>
    <name evidence="9" type="primary">alr</name>
    <name evidence="9" type="ORF">F9U64_06990</name>
</gene>
<evidence type="ECO:0000256" key="5">
    <source>
        <dbReference type="HAMAP-Rule" id="MF_01201"/>
    </source>
</evidence>
<protein>
    <recommendedName>
        <fullName evidence="5">Alanine racemase</fullName>
        <ecNumber evidence="5">5.1.1.1</ecNumber>
    </recommendedName>
</protein>
<dbReference type="GO" id="GO:0008784">
    <property type="term" value="F:alanine racemase activity"/>
    <property type="evidence" value="ECO:0007669"/>
    <property type="project" value="UniProtKB-UniRule"/>
</dbReference>
<feature type="modified residue" description="N6-(pyridoxal phosphate)lysine" evidence="5 6">
    <location>
        <position position="39"/>
    </location>
</feature>
<evidence type="ECO:0000256" key="3">
    <source>
        <dbReference type="ARBA" id="ARBA00022898"/>
    </source>
</evidence>
<dbReference type="Proteomes" id="UP000480246">
    <property type="component" value="Unassembled WGS sequence"/>
</dbReference>
<dbReference type="GO" id="GO:0030632">
    <property type="term" value="P:D-alanine biosynthetic process"/>
    <property type="evidence" value="ECO:0007669"/>
    <property type="project" value="UniProtKB-UniRule"/>
</dbReference>
<comment type="catalytic activity">
    <reaction evidence="1 5">
        <text>L-alanine = D-alanine</text>
        <dbReference type="Rhea" id="RHEA:20249"/>
        <dbReference type="ChEBI" id="CHEBI:57416"/>
        <dbReference type="ChEBI" id="CHEBI:57972"/>
        <dbReference type="EC" id="5.1.1.1"/>
    </reaction>
</comment>
<keyword evidence="4 5" id="KW-0413">Isomerase</keyword>
<dbReference type="RefSeq" id="WP_153402292.1">
    <property type="nucleotide sequence ID" value="NZ_ML762427.1"/>
</dbReference>
<comment type="caution">
    <text evidence="9">The sequence shown here is derived from an EMBL/GenBank/DDBJ whole genome shotgun (WGS) entry which is preliminary data.</text>
</comment>
<evidence type="ECO:0000256" key="2">
    <source>
        <dbReference type="ARBA" id="ARBA00001933"/>
    </source>
</evidence>
<keyword evidence="3 5" id="KW-0663">Pyridoxal phosphate</keyword>
<dbReference type="InterPro" id="IPR000821">
    <property type="entry name" value="Ala_racemase"/>
</dbReference>
<evidence type="ECO:0000259" key="8">
    <source>
        <dbReference type="SMART" id="SM01005"/>
    </source>
</evidence>
<evidence type="ECO:0000256" key="6">
    <source>
        <dbReference type="PIRSR" id="PIRSR600821-50"/>
    </source>
</evidence>
<dbReference type="PROSITE" id="PS00395">
    <property type="entry name" value="ALANINE_RACEMASE"/>
    <property type="match status" value="1"/>
</dbReference>
<dbReference type="EC" id="5.1.1.1" evidence="5"/>
<evidence type="ECO:0000313" key="9">
    <source>
        <dbReference type="EMBL" id="KAB8137955.1"/>
    </source>
</evidence>
<dbReference type="CDD" id="cd00430">
    <property type="entry name" value="PLPDE_III_AR"/>
    <property type="match status" value="1"/>
</dbReference>
<evidence type="ECO:0000313" key="10">
    <source>
        <dbReference type="Proteomes" id="UP000480246"/>
    </source>
</evidence>
<feature type="domain" description="Alanine racemase C-terminal" evidence="8">
    <location>
        <begin position="245"/>
        <end position="370"/>
    </location>
</feature>
<proteinExistence type="inferred from homology"/>
<dbReference type="Gene3D" id="2.40.37.10">
    <property type="entry name" value="Lyase, Ornithine Decarboxylase, Chain A, domain 1"/>
    <property type="match status" value="1"/>
</dbReference>
<dbReference type="InterPro" id="IPR011079">
    <property type="entry name" value="Ala_racemase_C"/>
</dbReference>
<dbReference type="PANTHER" id="PTHR30511">
    <property type="entry name" value="ALANINE RACEMASE"/>
    <property type="match status" value="1"/>
</dbReference>
<dbReference type="NCBIfam" id="TIGR00492">
    <property type="entry name" value="alr"/>
    <property type="match status" value="1"/>
</dbReference>
<dbReference type="InterPro" id="IPR009006">
    <property type="entry name" value="Ala_racemase/Decarboxylase_C"/>
</dbReference>
<dbReference type="GO" id="GO:0009252">
    <property type="term" value="P:peptidoglycan biosynthetic process"/>
    <property type="evidence" value="ECO:0007669"/>
    <property type="project" value="TreeGrafter"/>
</dbReference>
<comment type="function">
    <text evidence="5">Catalyzes the interconversion of L-alanine and D-alanine. May also act on other amino acids.</text>
</comment>
<dbReference type="InterPro" id="IPR001608">
    <property type="entry name" value="Ala_racemase_N"/>
</dbReference>
<dbReference type="GO" id="GO:0005829">
    <property type="term" value="C:cytosol"/>
    <property type="evidence" value="ECO:0007669"/>
    <property type="project" value="TreeGrafter"/>
</dbReference>
<comment type="similarity">
    <text evidence="5">Belongs to the alanine racemase family.</text>
</comment>
<dbReference type="PRINTS" id="PR00992">
    <property type="entry name" value="ALARACEMASE"/>
</dbReference>
<feature type="binding site" evidence="5 7">
    <location>
        <position position="135"/>
    </location>
    <ligand>
        <name>substrate</name>
    </ligand>
</feature>
<dbReference type="Gene3D" id="3.20.20.10">
    <property type="entry name" value="Alanine racemase"/>
    <property type="match status" value="1"/>
</dbReference>
<reference evidence="9 10" key="1">
    <citation type="submission" date="2019-10" db="EMBL/GenBank/DDBJ databases">
        <title>Gracilibacillus sp. nov. isolated from rice seeds.</title>
        <authorList>
            <person name="He S."/>
        </authorList>
    </citation>
    <scope>NUCLEOTIDE SEQUENCE [LARGE SCALE GENOMIC DNA]</scope>
    <source>
        <strain evidence="9 10">TD8</strain>
    </source>
</reference>
<sequence length="376" mass="42644">MEKFYRDSWVEVHLANIIYNIKQLKQRLKSTTEIYAVVKANAYGHGDAEVARAAICAGAKRLAVATLDEAVLLRDQGIEAPVLVMGWIRPEYAEVAAQYEITVTCYQKEWLEEVISLNLTREVNVHLKWDTGMGRIGIRSKEELLEVIPLLKNDIFNLEGIFTHFATADEESTLHFESQLACFDQLLQVFKENWQEEVILHTGNSAASMRFPEKMFDYVRYGISMYGLYPSTVAKNERPIDLKPAFSLHSRLIHVKKVKKGTTISYGATYVSKQEEWIGTVPLGYADGIRRGLQGAEVLVNGERCEIIGRICMDQFMVRLPENASVGDKVTLIGTQGEETIEMDELADKLETINYEIACMISSRVPRVYPDKVKLH</sequence>
<dbReference type="GO" id="GO:0030170">
    <property type="term" value="F:pyridoxal phosphate binding"/>
    <property type="evidence" value="ECO:0007669"/>
    <property type="project" value="UniProtKB-UniRule"/>
</dbReference>
<accession>A0A7C8L4N2</accession>
<dbReference type="OrthoDB" id="9813814at2"/>
<dbReference type="FunFam" id="3.20.20.10:FF:000002">
    <property type="entry name" value="Alanine racemase"/>
    <property type="match status" value="1"/>
</dbReference>
<name>A0A7C8L4N2_9BACI</name>
<dbReference type="InterPro" id="IPR020622">
    <property type="entry name" value="Ala_racemase_pyridoxalP-BS"/>
</dbReference>
<dbReference type="SMART" id="SM01005">
    <property type="entry name" value="Ala_racemase_C"/>
    <property type="match status" value="1"/>
</dbReference>
<dbReference type="Pfam" id="PF01168">
    <property type="entry name" value="Ala_racemase_N"/>
    <property type="match status" value="1"/>
</dbReference>
<feature type="active site" description="Proton acceptor; specific for L-alanine" evidence="5">
    <location>
        <position position="266"/>
    </location>
</feature>
<dbReference type="HAMAP" id="MF_01201">
    <property type="entry name" value="Ala_racemase"/>
    <property type="match status" value="1"/>
</dbReference>
<dbReference type="PANTHER" id="PTHR30511:SF0">
    <property type="entry name" value="ALANINE RACEMASE, CATABOLIC-RELATED"/>
    <property type="match status" value="1"/>
</dbReference>
<dbReference type="Pfam" id="PF00842">
    <property type="entry name" value="Ala_racemase_C"/>
    <property type="match status" value="1"/>
</dbReference>
<feature type="binding site" evidence="5 7">
    <location>
        <position position="313"/>
    </location>
    <ligand>
        <name>substrate</name>
    </ligand>
</feature>